<organism evidence="1 2">
    <name type="scientific">Paracoccus aurantius</name>
    <dbReference type="NCBI Taxonomy" id="3073814"/>
    <lineage>
        <taxon>Bacteria</taxon>
        <taxon>Pseudomonadati</taxon>
        <taxon>Pseudomonadota</taxon>
        <taxon>Alphaproteobacteria</taxon>
        <taxon>Rhodobacterales</taxon>
        <taxon>Paracoccaceae</taxon>
        <taxon>Paracoccus</taxon>
    </lineage>
</organism>
<dbReference type="RefSeq" id="WP_311159984.1">
    <property type="nucleotide sequence ID" value="NZ_JAVQLW010000001.1"/>
</dbReference>
<gene>
    <name evidence="1" type="ORF">RGQ15_09565</name>
</gene>
<protein>
    <submittedName>
        <fullName evidence="1">Uncharacterized protein</fullName>
    </submittedName>
</protein>
<proteinExistence type="predicted"/>
<accession>A0ABU2HT88</accession>
<sequence length="57" mass="6368">MSPDERLARVAAVRDSLPPGIKRDAWADQYQRIKRGYATLAEAEAAIDAALEREARQ</sequence>
<dbReference type="Proteomes" id="UP001269144">
    <property type="component" value="Unassembled WGS sequence"/>
</dbReference>
<keyword evidence="2" id="KW-1185">Reference proteome</keyword>
<comment type="caution">
    <text evidence="1">The sequence shown here is derived from an EMBL/GenBank/DDBJ whole genome shotgun (WGS) entry which is preliminary data.</text>
</comment>
<evidence type="ECO:0000313" key="1">
    <source>
        <dbReference type="EMBL" id="MDS9467814.1"/>
    </source>
</evidence>
<reference evidence="2" key="1">
    <citation type="submission" date="2023-07" db="EMBL/GenBank/DDBJ databases">
        <title>Paracoccus sp. MBLB3053 whole genome sequence.</title>
        <authorList>
            <person name="Hwang C.Y."/>
            <person name="Cho E.-S."/>
            <person name="Seo M.-J."/>
        </authorList>
    </citation>
    <scope>NUCLEOTIDE SEQUENCE [LARGE SCALE GENOMIC DNA]</scope>
    <source>
        <strain evidence="2">MBLB3053</strain>
    </source>
</reference>
<dbReference type="EMBL" id="JAVQLW010000001">
    <property type="protein sequence ID" value="MDS9467814.1"/>
    <property type="molecule type" value="Genomic_DNA"/>
</dbReference>
<evidence type="ECO:0000313" key="2">
    <source>
        <dbReference type="Proteomes" id="UP001269144"/>
    </source>
</evidence>
<name>A0ABU2HT88_9RHOB</name>